<evidence type="ECO:0000256" key="5">
    <source>
        <dbReference type="ARBA" id="ARBA00022694"/>
    </source>
</evidence>
<proteinExistence type="inferred from homology"/>
<keyword evidence="5" id="KW-0819">tRNA processing</keyword>
<dbReference type="Proteomes" id="UP000572817">
    <property type="component" value="Unassembled WGS sequence"/>
</dbReference>
<dbReference type="InterPro" id="IPR036504">
    <property type="entry name" value="CGI121/TPRKB_sf"/>
</dbReference>
<evidence type="ECO:0000313" key="10">
    <source>
        <dbReference type="EMBL" id="KAF4312430.1"/>
    </source>
</evidence>
<evidence type="ECO:0000256" key="2">
    <source>
        <dbReference type="ARBA" id="ARBA00005546"/>
    </source>
</evidence>
<keyword evidence="6 8" id="KW-0539">Nucleus</keyword>
<dbReference type="OrthoDB" id="329139at2759"/>
<dbReference type="GO" id="GO:0005634">
    <property type="term" value="C:nucleus"/>
    <property type="evidence" value="ECO:0007669"/>
    <property type="project" value="UniProtKB-SubCell"/>
</dbReference>
<feature type="region of interest" description="Disordered" evidence="9">
    <location>
        <begin position="166"/>
        <end position="201"/>
    </location>
</feature>
<comment type="caution">
    <text evidence="10">The sequence shown here is derived from an EMBL/GenBank/DDBJ whole genome shotgun (WGS) entry which is preliminary data.</text>
</comment>
<dbReference type="PANTHER" id="PTHR15840:SF10">
    <property type="entry name" value="EKC_KEOPS COMPLEX SUBUNIT TPRKB"/>
    <property type="match status" value="1"/>
</dbReference>
<dbReference type="GO" id="GO:0002949">
    <property type="term" value="P:tRNA threonylcarbamoyladenosine modification"/>
    <property type="evidence" value="ECO:0007669"/>
    <property type="project" value="TreeGrafter"/>
</dbReference>
<sequence>MAAVQTIVLPHLSHAPVHVALFKDVKNAAYLRRQLLEGNQAFEYAFLDATALLSTTHVLAAVFRALNDHLNARLKSRNLHSEIVFSLSPNNNIADSFRRFGVQDTTSSLLAIKVSTENAPVSADQVQSHLSESIEGTAIPFTDSSLADFTDLARIRKIYKLDAALPSQKGKNPPKNKKQTNGATHLNGATSEEAAPRGDKKEMEACILGIMALKGS</sequence>
<protein>
    <recommendedName>
        <fullName evidence="4">EKC/KEOPS complex subunit CGI121</fullName>
    </recommendedName>
    <alternativeName>
        <fullName evidence="3">EKC/KEOPS complex subunit cgi121</fullName>
    </alternativeName>
</protein>
<evidence type="ECO:0000256" key="1">
    <source>
        <dbReference type="ARBA" id="ARBA00004123"/>
    </source>
</evidence>
<dbReference type="SUPFAM" id="SSF143870">
    <property type="entry name" value="PF0523-like"/>
    <property type="match status" value="1"/>
</dbReference>
<dbReference type="Gene3D" id="3.30.2380.10">
    <property type="entry name" value="CGI121/TPRKB"/>
    <property type="match status" value="1"/>
</dbReference>
<dbReference type="AlphaFoldDB" id="A0A8H4N7Z0"/>
<gene>
    <name evidence="10" type="ORF">GTA08_BOTSDO11729</name>
</gene>
<organism evidence="10 11">
    <name type="scientific">Botryosphaeria dothidea</name>
    <dbReference type="NCBI Taxonomy" id="55169"/>
    <lineage>
        <taxon>Eukaryota</taxon>
        <taxon>Fungi</taxon>
        <taxon>Dikarya</taxon>
        <taxon>Ascomycota</taxon>
        <taxon>Pezizomycotina</taxon>
        <taxon>Dothideomycetes</taxon>
        <taxon>Dothideomycetes incertae sedis</taxon>
        <taxon>Botryosphaeriales</taxon>
        <taxon>Botryosphaeriaceae</taxon>
        <taxon>Botryosphaeria</taxon>
    </lineage>
</organism>
<evidence type="ECO:0000256" key="6">
    <source>
        <dbReference type="ARBA" id="ARBA00023242"/>
    </source>
</evidence>
<comment type="subcellular location">
    <subcellularLocation>
        <location evidence="1">Nucleus</location>
    </subcellularLocation>
</comment>
<evidence type="ECO:0000256" key="9">
    <source>
        <dbReference type="SAM" id="MobiDB-lite"/>
    </source>
</evidence>
<dbReference type="GO" id="GO:0000408">
    <property type="term" value="C:EKC/KEOPS complex"/>
    <property type="evidence" value="ECO:0007669"/>
    <property type="project" value="TreeGrafter"/>
</dbReference>
<evidence type="ECO:0000256" key="7">
    <source>
        <dbReference type="ARBA" id="ARBA00025043"/>
    </source>
</evidence>
<evidence type="ECO:0000256" key="8">
    <source>
        <dbReference type="RuleBase" id="RU004398"/>
    </source>
</evidence>
<comment type="similarity">
    <text evidence="2 8">Belongs to the CGI121/TPRKB family.</text>
</comment>
<name>A0A8H4N7Z0_9PEZI</name>
<keyword evidence="11" id="KW-1185">Reference proteome</keyword>
<comment type="function">
    <text evidence="7">Component of the EKC/KEOPS complex that is required for the formation of a threonylcarbamoyl group on adenosine at position 37 (t(6)A37) in tRNAs that read codons beginning with adenine. The complex is probably involved in the transfer of the threonylcarbamoyl moiety of threonylcarbamoyl-AMP (TC-AMP) to the N6 group of A37. CGI121 acts as an allosteric effector that regulates the t(6)A activity of the complex. The EKC/KEOPS complex also promotes both telomere uncapping and telomere elongation. The complex is required for efficient recruitment of transcriptional coactivators. CGI121 is not required for tRNA modification.</text>
</comment>
<reference evidence="10" key="1">
    <citation type="submission" date="2020-04" db="EMBL/GenBank/DDBJ databases">
        <title>Genome Assembly and Annotation of Botryosphaeria dothidea sdau 11-99, a Latent Pathogen of Apple Fruit Ring Rot in China.</title>
        <authorList>
            <person name="Yu C."/>
            <person name="Diao Y."/>
            <person name="Lu Q."/>
            <person name="Zhao J."/>
            <person name="Cui S."/>
            <person name="Peng C."/>
            <person name="He B."/>
            <person name="Liu H."/>
        </authorList>
    </citation>
    <scope>NUCLEOTIDE SEQUENCE [LARGE SCALE GENOMIC DNA]</scope>
    <source>
        <strain evidence="10">Sdau11-99</strain>
    </source>
</reference>
<dbReference type="GO" id="GO:0005829">
    <property type="term" value="C:cytosol"/>
    <property type="evidence" value="ECO:0007669"/>
    <property type="project" value="TreeGrafter"/>
</dbReference>
<evidence type="ECO:0000313" key="11">
    <source>
        <dbReference type="Proteomes" id="UP000572817"/>
    </source>
</evidence>
<dbReference type="Pfam" id="PF08617">
    <property type="entry name" value="CGI-121"/>
    <property type="match status" value="1"/>
</dbReference>
<evidence type="ECO:0000256" key="4">
    <source>
        <dbReference type="ARBA" id="ARBA00016009"/>
    </source>
</evidence>
<evidence type="ECO:0000256" key="3">
    <source>
        <dbReference type="ARBA" id="ARBA00015316"/>
    </source>
</evidence>
<dbReference type="PANTHER" id="PTHR15840">
    <property type="entry name" value="CGI-121 FAMILY MEMBER"/>
    <property type="match status" value="1"/>
</dbReference>
<dbReference type="InterPro" id="IPR013926">
    <property type="entry name" value="CGI121/TPRKB"/>
</dbReference>
<dbReference type="EMBL" id="WWBZ02000002">
    <property type="protein sequence ID" value="KAF4312430.1"/>
    <property type="molecule type" value="Genomic_DNA"/>
</dbReference>
<accession>A0A8H4N7Z0</accession>